<evidence type="ECO:0000313" key="1">
    <source>
        <dbReference type="EMBL" id="ALA59347.1"/>
    </source>
</evidence>
<gene>
    <name evidence="1" type="ORF">NITMOv2_2942</name>
</gene>
<evidence type="ECO:0000313" key="2">
    <source>
        <dbReference type="Proteomes" id="UP000069205"/>
    </source>
</evidence>
<organism evidence="1 2">
    <name type="scientific">Nitrospira moscoviensis</name>
    <dbReference type="NCBI Taxonomy" id="42253"/>
    <lineage>
        <taxon>Bacteria</taxon>
        <taxon>Pseudomonadati</taxon>
        <taxon>Nitrospirota</taxon>
        <taxon>Nitrospiria</taxon>
        <taxon>Nitrospirales</taxon>
        <taxon>Nitrospiraceae</taxon>
        <taxon>Nitrospira</taxon>
    </lineage>
</organism>
<dbReference type="KEGG" id="nmv:NITMOv2_2942"/>
<accession>A0A0K2GFG8</accession>
<keyword evidence="2" id="KW-1185">Reference proteome</keyword>
<dbReference type="Proteomes" id="UP000069205">
    <property type="component" value="Chromosome"/>
</dbReference>
<sequence>MLFVATLLPLTPALFDHLAIDIGSFRQEHMKAPRRCPHLKPTNPRVLSSVIHCSE</sequence>
<name>A0A0K2GFG8_NITMO</name>
<proteinExistence type="predicted"/>
<dbReference type="AlphaFoldDB" id="A0A0K2GFG8"/>
<dbReference type="EMBL" id="CP011801">
    <property type="protein sequence ID" value="ALA59347.1"/>
    <property type="molecule type" value="Genomic_DNA"/>
</dbReference>
<protein>
    <submittedName>
        <fullName evidence="1">Uncharacterized protein</fullName>
    </submittedName>
</protein>
<reference evidence="1 2" key="1">
    <citation type="journal article" date="2015" name="Proc. Natl. Acad. Sci. U.S.A.">
        <title>Expanded metabolic versatility of ubiquitous nitrite-oxidizing bacteria from the genus Nitrospira.</title>
        <authorList>
            <person name="Koch H."/>
            <person name="Lucker S."/>
            <person name="Albertsen M."/>
            <person name="Kitzinger K."/>
            <person name="Herbold C."/>
            <person name="Spieck E."/>
            <person name="Nielsen P.H."/>
            <person name="Wagner M."/>
            <person name="Daims H."/>
        </authorList>
    </citation>
    <scope>NUCLEOTIDE SEQUENCE [LARGE SCALE GENOMIC DNA]</scope>
    <source>
        <strain evidence="1 2">NSP M-1</strain>
    </source>
</reference>